<dbReference type="RefSeq" id="WP_116884918.1">
    <property type="nucleotide sequence ID" value="NZ_CABMMC010000291.1"/>
</dbReference>
<comment type="catalytic activity">
    <reaction evidence="11">
        <text>(9Z)-hexadecenoyl-[ACP] + malonyl-[ACP] + H(+) = 3-oxo-(11Z)-octadecenoyl-[ACP] + holo-[ACP] + CO2</text>
        <dbReference type="Rhea" id="RHEA:55040"/>
        <dbReference type="Rhea" id="RHEA-COMP:9623"/>
        <dbReference type="Rhea" id="RHEA-COMP:9685"/>
        <dbReference type="Rhea" id="RHEA-COMP:10800"/>
        <dbReference type="Rhea" id="RHEA-COMP:14074"/>
        <dbReference type="ChEBI" id="CHEBI:15378"/>
        <dbReference type="ChEBI" id="CHEBI:16526"/>
        <dbReference type="ChEBI" id="CHEBI:64479"/>
        <dbReference type="ChEBI" id="CHEBI:78449"/>
        <dbReference type="ChEBI" id="CHEBI:83989"/>
        <dbReference type="ChEBI" id="CHEBI:138538"/>
        <dbReference type="EC" id="2.3.1.179"/>
    </reaction>
</comment>
<dbReference type="EMBL" id="QEKH01000024">
    <property type="protein sequence ID" value="PVY38806.1"/>
    <property type="molecule type" value="Genomic_DNA"/>
</dbReference>
<evidence type="ECO:0000256" key="9">
    <source>
        <dbReference type="ARBA" id="ARBA00023160"/>
    </source>
</evidence>
<dbReference type="Pfam" id="PF00109">
    <property type="entry name" value="ketoacyl-synt"/>
    <property type="match status" value="1"/>
</dbReference>
<keyword evidence="15" id="KW-1185">Reference proteome</keyword>
<dbReference type="InterPro" id="IPR018201">
    <property type="entry name" value="Ketoacyl_synth_AS"/>
</dbReference>
<dbReference type="PROSITE" id="PS51257">
    <property type="entry name" value="PROKAR_LIPOPROTEIN"/>
    <property type="match status" value="1"/>
</dbReference>
<dbReference type="AlphaFoldDB" id="A0A2U1AQY0"/>
<name>A0A2U1AQY0_9BACT</name>
<evidence type="ECO:0000256" key="2">
    <source>
        <dbReference type="ARBA" id="ARBA00008467"/>
    </source>
</evidence>
<evidence type="ECO:0000256" key="3">
    <source>
        <dbReference type="ARBA" id="ARBA00012356"/>
    </source>
</evidence>
<reference evidence="14 15" key="1">
    <citation type="submission" date="2018-04" db="EMBL/GenBank/DDBJ databases">
        <title>Genomic Encyclopedia of Type Strains, Phase IV (KMG-IV): sequencing the most valuable type-strain genomes for metagenomic binning, comparative biology and taxonomic classification.</title>
        <authorList>
            <person name="Goeker M."/>
        </authorList>
    </citation>
    <scope>NUCLEOTIDE SEQUENCE [LARGE SCALE GENOMIC DNA]</scope>
    <source>
        <strain evidence="14 15">DSM 14823</strain>
    </source>
</reference>
<dbReference type="Gene3D" id="3.40.47.10">
    <property type="match status" value="1"/>
</dbReference>
<dbReference type="InterPro" id="IPR000794">
    <property type="entry name" value="Beta-ketoacyl_synthase"/>
</dbReference>
<dbReference type="Proteomes" id="UP000245959">
    <property type="component" value="Unassembled WGS sequence"/>
</dbReference>
<dbReference type="NCBIfam" id="NF005589">
    <property type="entry name" value="PRK07314.1"/>
    <property type="match status" value="1"/>
</dbReference>
<dbReference type="EC" id="2.3.1.179" evidence="3 11"/>
<proteinExistence type="inferred from homology"/>
<sequence length="417" mass="44110">MNNRRVVVTGCGVISCVGNNLADFWDSLVNGRCGLGKVTRFDTSEYRTRIAGEVKDFDVTKYMTAKEAKRLDLFCQYAIAASDEAMEMAGLPKELRGSGIDANRVGVIVSSGIGGLQTMSDQDRILQERGPGKVSPLLIPMMIGDLASGNISIRYGAGGPNLGLVTACSTGCHSIGEAFWDIKRDDADIMICGGAEASVVPLGMAGFCSMKAMSQRNDDPLHASRPFDLNRDGFVMSEGAGVLILEELEHAQKRGATILAEVVGYGATGDGYHITSPAPDGDGGARAIQMALRHAGLKPEDIDYINAHGTSTELNDKFETMAIKRALGDAAYKVAVSSTKGTTGHSLGAAGGIESIACIQAIRTGIIPPTINYETPDPNCDLDIVPNTARKCEVKVALNSNLGFGGHNGVVIYRKFE</sequence>
<comment type="pathway">
    <text evidence="1 11">Lipid metabolism; fatty acid biosynthesis.</text>
</comment>
<evidence type="ECO:0000256" key="7">
    <source>
        <dbReference type="ARBA" id="ARBA00022832"/>
    </source>
</evidence>
<dbReference type="PIRSF" id="PIRSF000447">
    <property type="entry name" value="KAS_II"/>
    <property type="match status" value="1"/>
</dbReference>
<keyword evidence="7" id="KW-0276">Fatty acid metabolism</keyword>
<dbReference type="PANTHER" id="PTHR11712">
    <property type="entry name" value="POLYKETIDE SYNTHASE-RELATED"/>
    <property type="match status" value="1"/>
</dbReference>
<protein>
    <recommendedName>
        <fullName evidence="4 11">3-oxoacyl-[acyl-carrier-protein] synthase 2</fullName>
        <ecNumber evidence="3 11">2.3.1.179</ecNumber>
    </recommendedName>
</protein>
<evidence type="ECO:0000313" key="15">
    <source>
        <dbReference type="Proteomes" id="UP000245959"/>
    </source>
</evidence>
<comment type="caution">
    <text evidence="14">The sequence shown here is derived from an EMBL/GenBank/DDBJ whole genome shotgun (WGS) entry which is preliminary data.</text>
</comment>
<comment type="function">
    <text evidence="11">Involved in the type II fatty acid elongation cycle. Catalyzes the elongation of a wide range of acyl-ACP by the addition of two carbons from malonyl-ACP to an acyl acceptor. Can efficiently catalyze the conversion of palmitoleoyl-ACP (cis-hexadec-9-enoyl-ACP) to cis-vaccenoyl-ACP (cis-octadec-11-enoyl-ACP), an essential step in the thermal regulation of fatty acid composition.</text>
</comment>
<accession>A0A2U1AQY0</accession>
<gene>
    <name evidence="14" type="ORF">C8D82_12442</name>
</gene>
<dbReference type="GO" id="GO:0006633">
    <property type="term" value="P:fatty acid biosynthetic process"/>
    <property type="evidence" value="ECO:0007669"/>
    <property type="project" value="UniProtKB-UniRule"/>
</dbReference>
<dbReference type="InterPro" id="IPR020841">
    <property type="entry name" value="PKS_Beta-ketoAc_synthase_dom"/>
</dbReference>
<dbReference type="GO" id="GO:0004315">
    <property type="term" value="F:3-oxoacyl-[acyl-carrier-protein] synthase activity"/>
    <property type="evidence" value="ECO:0007669"/>
    <property type="project" value="UniProtKB-UniRule"/>
</dbReference>
<dbReference type="UniPathway" id="UPA00094"/>
<organism evidence="14 15">
    <name type="scientific">Victivallis vadensis</name>
    <dbReference type="NCBI Taxonomy" id="172901"/>
    <lineage>
        <taxon>Bacteria</taxon>
        <taxon>Pseudomonadati</taxon>
        <taxon>Lentisphaerota</taxon>
        <taxon>Lentisphaeria</taxon>
        <taxon>Victivallales</taxon>
        <taxon>Victivallaceae</taxon>
        <taxon>Victivallis</taxon>
    </lineage>
</organism>
<keyword evidence="9 11" id="KW-0275">Fatty acid biosynthesis</keyword>
<dbReference type="InterPro" id="IPR016039">
    <property type="entry name" value="Thiolase-like"/>
</dbReference>
<evidence type="ECO:0000256" key="4">
    <source>
        <dbReference type="ARBA" id="ARBA00014657"/>
    </source>
</evidence>
<evidence type="ECO:0000256" key="6">
    <source>
        <dbReference type="ARBA" id="ARBA00022679"/>
    </source>
</evidence>
<evidence type="ECO:0000256" key="13">
    <source>
        <dbReference type="RuleBase" id="RU003694"/>
    </source>
</evidence>
<dbReference type="PANTHER" id="PTHR11712:SF336">
    <property type="entry name" value="3-OXOACYL-[ACYL-CARRIER-PROTEIN] SYNTHASE, MITOCHONDRIAL"/>
    <property type="match status" value="1"/>
</dbReference>
<evidence type="ECO:0000256" key="12">
    <source>
        <dbReference type="PIRSR" id="PIRSR000447-1"/>
    </source>
</evidence>
<comment type="similarity">
    <text evidence="2 11 13">Belongs to the thiolase-like superfamily. Beta-ketoacyl-ACP synthases family.</text>
</comment>
<dbReference type="PROSITE" id="PS52004">
    <property type="entry name" value="KS3_2"/>
    <property type="match status" value="1"/>
</dbReference>
<evidence type="ECO:0000256" key="10">
    <source>
        <dbReference type="ARBA" id="ARBA00023315"/>
    </source>
</evidence>
<dbReference type="CDD" id="cd00834">
    <property type="entry name" value="KAS_I_II"/>
    <property type="match status" value="1"/>
</dbReference>
<evidence type="ECO:0000256" key="5">
    <source>
        <dbReference type="ARBA" id="ARBA00022516"/>
    </source>
</evidence>
<keyword evidence="8" id="KW-0443">Lipid metabolism</keyword>
<evidence type="ECO:0000256" key="1">
    <source>
        <dbReference type="ARBA" id="ARBA00005194"/>
    </source>
</evidence>
<feature type="active site" description="For beta-ketoacyl synthase activity" evidence="12">
    <location>
        <position position="168"/>
    </location>
</feature>
<dbReference type="GeneID" id="78296209"/>
<dbReference type="Pfam" id="PF02801">
    <property type="entry name" value="Ketoacyl-synt_C"/>
    <property type="match status" value="1"/>
</dbReference>
<dbReference type="InterPro" id="IPR014031">
    <property type="entry name" value="Ketoacyl_synth_C"/>
</dbReference>
<dbReference type="SUPFAM" id="SSF53901">
    <property type="entry name" value="Thiolase-like"/>
    <property type="match status" value="2"/>
</dbReference>
<dbReference type="InterPro" id="IPR017568">
    <property type="entry name" value="3-oxoacyl-ACP_synth-2"/>
</dbReference>
<dbReference type="FunFam" id="3.40.47.10:FF:000009">
    <property type="entry name" value="3-oxoacyl-[acyl-carrier-protein] synthase 2"/>
    <property type="match status" value="1"/>
</dbReference>
<dbReference type="OrthoDB" id="9808669at2"/>
<evidence type="ECO:0000313" key="14">
    <source>
        <dbReference type="EMBL" id="PVY38806.1"/>
    </source>
</evidence>
<keyword evidence="6 11" id="KW-0808">Transferase</keyword>
<evidence type="ECO:0000256" key="11">
    <source>
        <dbReference type="PIRNR" id="PIRNR000447"/>
    </source>
</evidence>
<evidence type="ECO:0000256" key="8">
    <source>
        <dbReference type="ARBA" id="ARBA00023098"/>
    </source>
</evidence>
<dbReference type="SMART" id="SM00825">
    <property type="entry name" value="PKS_KS"/>
    <property type="match status" value="1"/>
</dbReference>
<dbReference type="NCBIfam" id="NF004970">
    <property type="entry name" value="PRK06333.1"/>
    <property type="match status" value="1"/>
</dbReference>
<keyword evidence="5 11" id="KW-0444">Lipid biosynthesis</keyword>
<keyword evidence="10 11" id="KW-0012">Acyltransferase</keyword>
<dbReference type="GO" id="GO:0005829">
    <property type="term" value="C:cytosol"/>
    <property type="evidence" value="ECO:0007669"/>
    <property type="project" value="TreeGrafter"/>
</dbReference>
<dbReference type="InterPro" id="IPR014030">
    <property type="entry name" value="Ketoacyl_synth_N"/>
</dbReference>
<dbReference type="NCBIfam" id="TIGR03150">
    <property type="entry name" value="fabF"/>
    <property type="match status" value="1"/>
</dbReference>
<comment type="catalytic activity">
    <reaction evidence="11">
        <text>a fatty acyl-[ACP] + malonyl-[ACP] + H(+) = a 3-oxoacyl-[ACP] + holo-[ACP] + CO2</text>
        <dbReference type="Rhea" id="RHEA:22836"/>
        <dbReference type="Rhea" id="RHEA-COMP:9623"/>
        <dbReference type="Rhea" id="RHEA-COMP:9685"/>
        <dbReference type="Rhea" id="RHEA-COMP:9916"/>
        <dbReference type="Rhea" id="RHEA-COMP:14125"/>
        <dbReference type="ChEBI" id="CHEBI:15378"/>
        <dbReference type="ChEBI" id="CHEBI:16526"/>
        <dbReference type="ChEBI" id="CHEBI:64479"/>
        <dbReference type="ChEBI" id="CHEBI:78449"/>
        <dbReference type="ChEBI" id="CHEBI:78776"/>
        <dbReference type="ChEBI" id="CHEBI:138651"/>
    </reaction>
</comment>
<dbReference type="PROSITE" id="PS00606">
    <property type="entry name" value="KS3_1"/>
    <property type="match status" value="1"/>
</dbReference>